<dbReference type="PANTHER" id="PTHR30036">
    <property type="entry name" value="D-XYLOSE-BINDING PERIPLASMIC PROTEIN"/>
    <property type="match status" value="1"/>
</dbReference>
<accession>A0A1F5YRS8</accession>
<dbReference type="GO" id="GO:0030246">
    <property type="term" value="F:carbohydrate binding"/>
    <property type="evidence" value="ECO:0007669"/>
    <property type="project" value="TreeGrafter"/>
</dbReference>
<evidence type="ECO:0000256" key="2">
    <source>
        <dbReference type="ARBA" id="ARBA00007639"/>
    </source>
</evidence>
<organism evidence="4 5">
    <name type="scientific">Candidatus Glassbacteria bacterium RIFCSPLOWO2_12_FULL_58_11</name>
    <dbReference type="NCBI Taxonomy" id="1817867"/>
    <lineage>
        <taxon>Bacteria</taxon>
        <taxon>Candidatus Glassiibacteriota</taxon>
    </lineage>
</organism>
<dbReference type="EMBL" id="MFIX01000166">
    <property type="protein sequence ID" value="OGG02931.1"/>
    <property type="molecule type" value="Genomic_DNA"/>
</dbReference>
<dbReference type="GO" id="GO:0030288">
    <property type="term" value="C:outer membrane-bounded periplasmic space"/>
    <property type="evidence" value="ECO:0007669"/>
    <property type="project" value="TreeGrafter"/>
</dbReference>
<feature type="domain" description="Periplasmic binding protein" evidence="3">
    <location>
        <begin position="35"/>
        <end position="243"/>
    </location>
</feature>
<evidence type="ECO:0000259" key="3">
    <source>
        <dbReference type="Pfam" id="PF13407"/>
    </source>
</evidence>
<dbReference type="Gene3D" id="3.40.50.2300">
    <property type="match status" value="2"/>
</dbReference>
<proteinExistence type="inferred from homology"/>
<name>A0A1F5YRS8_9BACT</name>
<comment type="caution">
    <text evidence="4">The sequence shown here is derived from an EMBL/GenBank/DDBJ whole genome shotgun (WGS) entry which is preliminary data.</text>
</comment>
<dbReference type="Proteomes" id="UP000179129">
    <property type="component" value="Unassembled WGS sequence"/>
</dbReference>
<dbReference type="InterPro" id="IPR028082">
    <property type="entry name" value="Peripla_BP_I"/>
</dbReference>
<comment type="subcellular location">
    <subcellularLocation>
        <location evidence="1">Cell envelope</location>
    </subcellularLocation>
</comment>
<dbReference type="Pfam" id="PF13407">
    <property type="entry name" value="Peripla_BP_4"/>
    <property type="match status" value="1"/>
</dbReference>
<dbReference type="SUPFAM" id="SSF53822">
    <property type="entry name" value="Periplasmic binding protein-like I"/>
    <property type="match status" value="1"/>
</dbReference>
<comment type="similarity">
    <text evidence="2">Belongs to the bacterial solute-binding protein 2 family.</text>
</comment>
<gene>
    <name evidence="4" type="ORF">A3F83_16310</name>
</gene>
<feature type="non-terminal residue" evidence="4">
    <location>
        <position position="243"/>
    </location>
</feature>
<dbReference type="InterPro" id="IPR025997">
    <property type="entry name" value="SBP_2_dom"/>
</dbReference>
<dbReference type="InterPro" id="IPR050555">
    <property type="entry name" value="Bact_Solute-Bind_Prot2"/>
</dbReference>
<reference evidence="4 5" key="1">
    <citation type="journal article" date="2016" name="Nat. Commun.">
        <title>Thousands of microbial genomes shed light on interconnected biogeochemical processes in an aquifer system.</title>
        <authorList>
            <person name="Anantharaman K."/>
            <person name="Brown C.T."/>
            <person name="Hug L.A."/>
            <person name="Sharon I."/>
            <person name="Castelle C.J."/>
            <person name="Probst A.J."/>
            <person name="Thomas B.C."/>
            <person name="Singh A."/>
            <person name="Wilkins M.J."/>
            <person name="Karaoz U."/>
            <person name="Brodie E.L."/>
            <person name="Williams K.H."/>
            <person name="Hubbard S.S."/>
            <person name="Banfield J.F."/>
        </authorList>
    </citation>
    <scope>NUCLEOTIDE SEQUENCE [LARGE SCALE GENOMIC DNA]</scope>
</reference>
<dbReference type="PANTHER" id="PTHR30036:SF7">
    <property type="entry name" value="ABC TRANSPORTER PERIPLASMIC-BINDING PROTEIN YPHF"/>
    <property type="match status" value="1"/>
</dbReference>
<sequence length="243" mass="25437">MSLGIVSFLLFISCGKDSSPTAPIVPVGTELVFIAGDSTYFWESVRAGMEIGAAELLLNATWVYAKPRDAATQINLLNQYREAKVAGIALLPLDPAGQSSLISEIDTSGIPVVTLDTDVPGSKRFCHLGTDPILAGKTMADSLAVLLSGAGKVVVFVGNRNVWGTTERLNAFTSEAQAQGLSVETVKEDGGDISLAKQNVRDALNTYSDLAALVGINLHEAPAIAEVLAETAKTGTIKVAGYD</sequence>
<evidence type="ECO:0000313" key="5">
    <source>
        <dbReference type="Proteomes" id="UP000179129"/>
    </source>
</evidence>
<protein>
    <recommendedName>
        <fullName evidence="3">Periplasmic binding protein domain-containing protein</fullName>
    </recommendedName>
</protein>
<dbReference type="AlphaFoldDB" id="A0A1F5YRS8"/>
<dbReference type="STRING" id="1817867.A3F83_16310"/>
<evidence type="ECO:0000313" key="4">
    <source>
        <dbReference type="EMBL" id="OGG02931.1"/>
    </source>
</evidence>
<evidence type="ECO:0000256" key="1">
    <source>
        <dbReference type="ARBA" id="ARBA00004196"/>
    </source>
</evidence>